<evidence type="ECO:0000313" key="1">
    <source>
        <dbReference type="EMBL" id="NHC15380.1"/>
    </source>
</evidence>
<sequence length="93" mass="9990">MRATSPSTTPTGRSGLSRAVSAVRSRLPQVQGTRCQLCGFEIPALDLDLDEQMAWFESCEGKPCPRCTGIAYAVIAGVLVVVRARRRLHASAS</sequence>
<dbReference type="RefSeq" id="WP_166283725.1">
    <property type="nucleotide sequence ID" value="NZ_JAANNP010000027.1"/>
</dbReference>
<comment type="caution">
    <text evidence="1">The sequence shown here is derived from an EMBL/GenBank/DDBJ whole genome shotgun (WGS) entry which is preliminary data.</text>
</comment>
<organism evidence="1 2">
    <name type="scientific">Motilibacter deserti</name>
    <dbReference type="NCBI Taxonomy" id="2714956"/>
    <lineage>
        <taxon>Bacteria</taxon>
        <taxon>Bacillati</taxon>
        <taxon>Actinomycetota</taxon>
        <taxon>Actinomycetes</taxon>
        <taxon>Motilibacterales</taxon>
        <taxon>Motilibacteraceae</taxon>
        <taxon>Motilibacter</taxon>
    </lineage>
</organism>
<accession>A0ABX0H0M2</accession>
<keyword evidence="2" id="KW-1185">Reference proteome</keyword>
<proteinExistence type="predicted"/>
<dbReference type="EMBL" id="JAANNP010000027">
    <property type="protein sequence ID" value="NHC15380.1"/>
    <property type="molecule type" value="Genomic_DNA"/>
</dbReference>
<reference evidence="1 2" key="1">
    <citation type="submission" date="2020-03" db="EMBL/GenBank/DDBJ databases">
        <title>Two novel Motilibacter sp.</title>
        <authorList>
            <person name="Liu S."/>
        </authorList>
    </citation>
    <scope>NUCLEOTIDE SEQUENCE [LARGE SCALE GENOMIC DNA]</scope>
    <source>
        <strain evidence="1 2">E257</strain>
    </source>
</reference>
<protein>
    <submittedName>
        <fullName evidence="1">Uncharacterized protein</fullName>
    </submittedName>
</protein>
<dbReference type="Proteomes" id="UP000800981">
    <property type="component" value="Unassembled WGS sequence"/>
</dbReference>
<gene>
    <name evidence="1" type="ORF">G9H71_16490</name>
</gene>
<evidence type="ECO:0000313" key="2">
    <source>
        <dbReference type="Proteomes" id="UP000800981"/>
    </source>
</evidence>
<name>A0ABX0H0M2_9ACTN</name>